<dbReference type="PATRIC" id="fig|1397.4.peg.4575"/>
<keyword evidence="3" id="KW-1185">Reference proteome</keyword>
<dbReference type="RefSeq" id="WP_047944948.1">
    <property type="nucleotide sequence ID" value="NZ_CP053989.1"/>
</dbReference>
<evidence type="ECO:0000259" key="1">
    <source>
        <dbReference type="PROSITE" id="PS51186"/>
    </source>
</evidence>
<dbReference type="GO" id="GO:0016747">
    <property type="term" value="F:acyltransferase activity, transferring groups other than amino-acyl groups"/>
    <property type="evidence" value="ECO:0007669"/>
    <property type="project" value="InterPro"/>
</dbReference>
<dbReference type="Pfam" id="PF00583">
    <property type="entry name" value="Acetyltransf_1"/>
    <property type="match status" value="1"/>
</dbReference>
<dbReference type="PROSITE" id="PS51186">
    <property type="entry name" value="GNAT"/>
    <property type="match status" value="1"/>
</dbReference>
<dbReference type="GeneID" id="56349467"/>
<dbReference type="AlphaFoldDB" id="A0A0J1HS67"/>
<dbReference type="CDD" id="cd04301">
    <property type="entry name" value="NAT_SF"/>
    <property type="match status" value="1"/>
</dbReference>
<sequence>MIEVRKAEPKDVEGIAKVCRDGYWATYEDLCSKEYITRIISTFYNRERIHREVTETSREWGGYFVAIDNDEVVGAIGGGMINDTAGEVFVFYISPDRRNEGIGTKLLDVLTKQQKEEFAASEQWVSVAKGNQKGIPFYEAKGFIFKKEQDTYGNVEGESYTSLRYCRVI</sequence>
<dbReference type="OrthoDB" id="69535at2"/>
<proteinExistence type="predicted"/>
<name>A0A0J1HS67_NIACI</name>
<gene>
    <name evidence="2" type="ORF">ABW02_25180</name>
</gene>
<dbReference type="InterPro" id="IPR000182">
    <property type="entry name" value="GNAT_dom"/>
</dbReference>
<accession>A0A0J1HS67</accession>
<dbReference type="InterPro" id="IPR016181">
    <property type="entry name" value="Acyl_CoA_acyltransferase"/>
</dbReference>
<keyword evidence="2" id="KW-0808">Transferase</keyword>
<dbReference type="EMBL" id="LDPH01000052">
    <property type="protein sequence ID" value="KLV16598.1"/>
    <property type="molecule type" value="Genomic_DNA"/>
</dbReference>
<dbReference type="Proteomes" id="UP000036045">
    <property type="component" value="Unassembled WGS sequence"/>
</dbReference>
<comment type="caution">
    <text evidence="2">The sequence shown here is derived from an EMBL/GenBank/DDBJ whole genome shotgun (WGS) entry which is preliminary data.</text>
</comment>
<feature type="domain" description="N-acetyltransferase" evidence="1">
    <location>
        <begin position="2"/>
        <end position="167"/>
    </location>
</feature>
<dbReference type="Gene3D" id="3.40.630.30">
    <property type="match status" value="1"/>
</dbReference>
<reference evidence="2 3" key="1">
    <citation type="submission" date="2015-05" db="EMBL/GenBank/DDBJ databases">
        <title>Whole genome sequence and identification of bacterial endophytes from Costus igneus.</title>
        <authorList>
            <person name="Lee Y.P."/>
            <person name="Gan H.M."/>
            <person name="Eng W."/>
            <person name="Wheatley M.S."/>
            <person name="Caraballo A."/>
            <person name="Polter S."/>
            <person name="Savka M.A."/>
            <person name="Hudson A.O."/>
        </authorList>
    </citation>
    <scope>NUCLEOTIDE SEQUENCE [LARGE SCALE GENOMIC DNA]</scope>
    <source>
        <strain evidence="2 3">RIT379</strain>
    </source>
</reference>
<protein>
    <submittedName>
        <fullName evidence="2">Acetyltransferase</fullName>
    </submittedName>
</protein>
<dbReference type="SUPFAM" id="SSF55729">
    <property type="entry name" value="Acyl-CoA N-acyltransferases (Nat)"/>
    <property type="match status" value="1"/>
</dbReference>
<evidence type="ECO:0000313" key="2">
    <source>
        <dbReference type="EMBL" id="KLV16598.1"/>
    </source>
</evidence>
<organism evidence="2 3">
    <name type="scientific">Niallia circulans</name>
    <name type="common">Bacillus circulans</name>
    <dbReference type="NCBI Taxonomy" id="1397"/>
    <lineage>
        <taxon>Bacteria</taxon>
        <taxon>Bacillati</taxon>
        <taxon>Bacillota</taxon>
        <taxon>Bacilli</taxon>
        <taxon>Bacillales</taxon>
        <taxon>Bacillaceae</taxon>
        <taxon>Niallia</taxon>
    </lineage>
</organism>
<evidence type="ECO:0000313" key="3">
    <source>
        <dbReference type="Proteomes" id="UP000036045"/>
    </source>
</evidence>